<feature type="domain" description="MOSC" evidence="1">
    <location>
        <begin position="103"/>
        <end position="252"/>
    </location>
</feature>
<dbReference type="InterPro" id="IPR005303">
    <property type="entry name" value="MOCOS_middle"/>
</dbReference>
<dbReference type="GO" id="GO:0030170">
    <property type="term" value="F:pyridoxal phosphate binding"/>
    <property type="evidence" value="ECO:0007669"/>
    <property type="project" value="InterPro"/>
</dbReference>
<dbReference type="PANTHER" id="PTHR36930">
    <property type="entry name" value="METAL-SULFUR CLUSTER BIOSYNTHESIS PROTEINS YUAD-RELATED"/>
    <property type="match status" value="1"/>
</dbReference>
<gene>
    <name evidence="2" type="ORF">MBHS_03898</name>
</gene>
<proteinExistence type="predicted"/>
<accession>A0A1H6FF16</accession>
<organism evidence="2 3">
    <name type="scientific">Candidatus Venteria ishoeyi</name>
    <dbReference type="NCBI Taxonomy" id="1899563"/>
    <lineage>
        <taxon>Bacteria</taxon>
        <taxon>Pseudomonadati</taxon>
        <taxon>Pseudomonadota</taxon>
        <taxon>Gammaproteobacteria</taxon>
        <taxon>Thiotrichales</taxon>
        <taxon>Thiotrichaceae</taxon>
        <taxon>Venteria</taxon>
    </lineage>
</organism>
<name>A0A1H6FF16_9GAMM</name>
<dbReference type="InterPro" id="IPR005302">
    <property type="entry name" value="MoCF_Sase_C"/>
</dbReference>
<reference evidence="2 3" key="1">
    <citation type="submission" date="2016-10" db="EMBL/GenBank/DDBJ databases">
        <authorList>
            <person name="de Groot N.N."/>
        </authorList>
    </citation>
    <scope>NUCLEOTIDE SEQUENCE [LARGE SCALE GENOMIC DNA]</scope>
    <source>
        <strain evidence="2">MBHS1</strain>
    </source>
</reference>
<evidence type="ECO:0000313" key="2">
    <source>
        <dbReference type="EMBL" id="SEH08011.1"/>
    </source>
</evidence>
<dbReference type="GO" id="GO:0030151">
    <property type="term" value="F:molybdenum ion binding"/>
    <property type="evidence" value="ECO:0007669"/>
    <property type="project" value="InterPro"/>
</dbReference>
<dbReference type="AlphaFoldDB" id="A0A1H6FF16"/>
<sequence>MSSRVSALYRYPVKGLSAEPLTTAQLLPGQGLALDRQFALAHADTVFDPENPQHLPKTRFVMRMKNEQLAAIESRYSAETGELHLYQQGKCLAQGNLSTAQGRRQIELFFKDYLADVIADTPKLVQSLGHMFSDVADKVLSFINLASVRALEEVLGESIDPLRFRANVYIDGLPAWAELAWSGKDIQIADTHLRGLKPTKRCAATNVNPDTAQRDMNIPKALVKHYGHANLGMYMQVIRGGIIKPGNEIKDLL</sequence>
<dbReference type="GO" id="GO:0003824">
    <property type="term" value="F:catalytic activity"/>
    <property type="evidence" value="ECO:0007669"/>
    <property type="project" value="InterPro"/>
</dbReference>
<evidence type="ECO:0000313" key="3">
    <source>
        <dbReference type="Proteomes" id="UP000236724"/>
    </source>
</evidence>
<dbReference type="RefSeq" id="WP_103921596.1">
    <property type="nucleotide sequence ID" value="NZ_FMSV02000542.1"/>
</dbReference>
<dbReference type="InterPro" id="IPR011037">
    <property type="entry name" value="Pyrv_Knase-like_insert_dom_sf"/>
</dbReference>
<dbReference type="SUPFAM" id="SSF50800">
    <property type="entry name" value="PK beta-barrel domain-like"/>
    <property type="match status" value="1"/>
</dbReference>
<dbReference type="OrthoDB" id="581532at2"/>
<dbReference type="Pfam" id="PF03473">
    <property type="entry name" value="MOSC"/>
    <property type="match status" value="1"/>
</dbReference>
<keyword evidence="3" id="KW-1185">Reference proteome</keyword>
<dbReference type="InterPro" id="IPR052716">
    <property type="entry name" value="MOSC_domain"/>
</dbReference>
<dbReference type="Gene3D" id="2.40.33.20">
    <property type="entry name" value="PK beta-barrel domain-like"/>
    <property type="match status" value="1"/>
</dbReference>
<evidence type="ECO:0000259" key="1">
    <source>
        <dbReference type="PROSITE" id="PS51340"/>
    </source>
</evidence>
<dbReference type="PROSITE" id="PS51340">
    <property type="entry name" value="MOSC"/>
    <property type="match status" value="1"/>
</dbReference>
<dbReference type="PANTHER" id="PTHR36930:SF1">
    <property type="entry name" value="MOSC DOMAIN-CONTAINING PROTEIN"/>
    <property type="match status" value="1"/>
</dbReference>
<dbReference type="Pfam" id="PF03476">
    <property type="entry name" value="MOSC_N"/>
    <property type="match status" value="1"/>
</dbReference>
<protein>
    <submittedName>
        <fullName evidence="2">MOSC domain protein</fullName>
    </submittedName>
</protein>
<dbReference type="EMBL" id="FMSV02000542">
    <property type="protein sequence ID" value="SEH08011.1"/>
    <property type="molecule type" value="Genomic_DNA"/>
</dbReference>
<dbReference type="Proteomes" id="UP000236724">
    <property type="component" value="Unassembled WGS sequence"/>
</dbReference>